<reference evidence="2 3" key="1">
    <citation type="submission" date="2018-07" db="EMBL/GenBank/DDBJ databases">
        <title>Arthrobacter sp. nov., isolated from raw cow's milk with high bacterial count.</title>
        <authorList>
            <person name="Hahne J."/>
            <person name="Isele D."/>
            <person name="Lipski A."/>
        </authorList>
    </citation>
    <scope>NUCLEOTIDE SEQUENCE [LARGE SCALE GENOMIC DNA]</scope>
    <source>
        <strain evidence="2 3">JZ R-183</strain>
    </source>
</reference>
<keyword evidence="1" id="KW-1133">Transmembrane helix</keyword>
<evidence type="ECO:0000313" key="2">
    <source>
        <dbReference type="EMBL" id="RKW71135.1"/>
    </source>
</evidence>
<dbReference type="AlphaFoldDB" id="A0A496PL48"/>
<evidence type="ECO:0000256" key="1">
    <source>
        <dbReference type="SAM" id="Phobius"/>
    </source>
</evidence>
<evidence type="ECO:0000313" key="3">
    <source>
        <dbReference type="Proteomes" id="UP000273119"/>
    </source>
</evidence>
<name>A0A496PL48_9MICC</name>
<organism evidence="2 3">
    <name type="scientific">Galactobacter caseinivorans</name>
    <dbReference type="NCBI Taxonomy" id="2676123"/>
    <lineage>
        <taxon>Bacteria</taxon>
        <taxon>Bacillati</taxon>
        <taxon>Actinomycetota</taxon>
        <taxon>Actinomycetes</taxon>
        <taxon>Micrococcales</taxon>
        <taxon>Micrococcaceae</taxon>
        <taxon>Galactobacter</taxon>
    </lineage>
</organism>
<dbReference type="RefSeq" id="WP_121484470.1">
    <property type="nucleotide sequence ID" value="NZ_QQXL01000002.1"/>
</dbReference>
<dbReference type="EMBL" id="QQXL01000002">
    <property type="protein sequence ID" value="RKW71135.1"/>
    <property type="molecule type" value="Genomic_DNA"/>
</dbReference>
<comment type="caution">
    <text evidence="2">The sequence shown here is derived from an EMBL/GenBank/DDBJ whole genome shotgun (WGS) entry which is preliminary data.</text>
</comment>
<keyword evidence="3" id="KW-1185">Reference proteome</keyword>
<feature type="transmembrane region" description="Helical" evidence="1">
    <location>
        <begin position="67"/>
        <end position="85"/>
    </location>
</feature>
<protein>
    <submittedName>
        <fullName evidence="2">DUF3054 domain-containing protein</fullName>
    </submittedName>
</protein>
<dbReference type="Proteomes" id="UP000273119">
    <property type="component" value="Unassembled WGS sequence"/>
</dbReference>
<proteinExistence type="predicted"/>
<gene>
    <name evidence="2" type="ORF">DWQ67_04935</name>
</gene>
<feature type="transmembrane region" description="Helical" evidence="1">
    <location>
        <begin position="7"/>
        <end position="26"/>
    </location>
</feature>
<keyword evidence="1" id="KW-0472">Membrane</keyword>
<feature type="transmembrane region" description="Helical" evidence="1">
    <location>
        <begin position="32"/>
        <end position="55"/>
    </location>
</feature>
<keyword evidence="1" id="KW-0812">Transmembrane</keyword>
<feature type="transmembrane region" description="Helical" evidence="1">
    <location>
        <begin position="91"/>
        <end position="117"/>
    </location>
</feature>
<accession>A0A496PL48</accession>
<dbReference type="Pfam" id="PF11255">
    <property type="entry name" value="DUF3054"/>
    <property type="match status" value="1"/>
</dbReference>
<sequence>MRRYSWLPWFALDIVLVIVFAASGRASHEDTASVLGTLNVAWPFLVALVIGTVLTKPWKTINEVWPWGLLVWLITVLFGMALRVLTGGGFALAFLFVTLGILGLFLLGRRAVAGLLIRNRVKLRG</sequence>
<dbReference type="InterPro" id="IPR021414">
    <property type="entry name" value="DUF3054"/>
</dbReference>